<protein>
    <recommendedName>
        <fullName evidence="1">N-acetyltransferase domain-containing protein</fullName>
    </recommendedName>
</protein>
<dbReference type="SUPFAM" id="SSF55729">
    <property type="entry name" value="Acyl-CoA N-acyltransferases (Nat)"/>
    <property type="match status" value="1"/>
</dbReference>
<evidence type="ECO:0000313" key="3">
    <source>
        <dbReference type="Proteomes" id="UP000238375"/>
    </source>
</evidence>
<dbReference type="Proteomes" id="UP000238375">
    <property type="component" value="Unassembled WGS sequence"/>
</dbReference>
<dbReference type="Pfam" id="PF00583">
    <property type="entry name" value="Acetyltransf_1"/>
    <property type="match status" value="1"/>
</dbReference>
<gene>
    <name evidence="2" type="ORF">CLV58_12844</name>
</gene>
<reference evidence="2 3" key="1">
    <citation type="submission" date="2018-03" db="EMBL/GenBank/DDBJ databases">
        <title>Genomic Encyclopedia of Archaeal and Bacterial Type Strains, Phase II (KMG-II): from individual species to whole genera.</title>
        <authorList>
            <person name="Goeker M."/>
        </authorList>
    </citation>
    <scope>NUCLEOTIDE SEQUENCE [LARGE SCALE GENOMIC DNA]</scope>
    <source>
        <strain evidence="2 3">DSM 28354</strain>
    </source>
</reference>
<evidence type="ECO:0000313" key="2">
    <source>
        <dbReference type="EMBL" id="PRY28627.1"/>
    </source>
</evidence>
<evidence type="ECO:0000259" key="1">
    <source>
        <dbReference type="Pfam" id="PF00583"/>
    </source>
</evidence>
<dbReference type="GO" id="GO:0016747">
    <property type="term" value="F:acyltransferase activity, transferring groups other than amino-acyl groups"/>
    <property type="evidence" value="ECO:0007669"/>
    <property type="project" value="InterPro"/>
</dbReference>
<dbReference type="InterPro" id="IPR000182">
    <property type="entry name" value="GNAT_dom"/>
</dbReference>
<comment type="caution">
    <text evidence="2">The sequence shown here is derived from an EMBL/GenBank/DDBJ whole genome shotgun (WGS) entry which is preliminary data.</text>
</comment>
<dbReference type="OrthoDB" id="9812988at2"/>
<dbReference type="RefSeq" id="WP_106140264.1">
    <property type="nucleotide sequence ID" value="NZ_PVTE01000028.1"/>
</dbReference>
<dbReference type="Gene3D" id="3.40.630.30">
    <property type="match status" value="1"/>
</dbReference>
<organism evidence="2 3">
    <name type="scientific">Spirosoma oryzae</name>
    <dbReference type="NCBI Taxonomy" id="1469603"/>
    <lineage>
        <taxon>Bacteria</taxon>
        <taxon>Pseudomonadati</taxon>
        <taxon>Bacteroidota</taxon>
        <taxon>Cytophagia</taxon>
        <taxon>Cytophagales</taxon>
        <taxon>Cytophagaceae</taxon>
        <taxon>Spirosoma</taxon>
    </lineage>
</organism>
<dbReference type="InterPro" id="IPR016181">
    <property type="entry name" value="Acyl_CoA_acyltransferase"/>
</dbReference>
<keyword evidence="3" id="KW-1185">Reference proteome</keyword>
<dbReference type="CDD" id="cd04301">
    <property type="entry name" value="NAT_SF"/>
    <property type="match status" value="1"/>
</dbReference>
<dbReference type="AlphaFoldDB" id="A0A2T0S5B2"/>
<accession>A0A2T0S5B2</accession>
<feature type="domain" description="N-acetyltransferase" evidence="1">
    <location>
        <begin position="49"/>
        <end position="112"/>
    </location>
</feature>
<proteinExistence type="predicted"/>
<name>A0A2T0S5B2_9BACT</name>
<dbReference type="EMBL" id="PVTE01000028">
    <property type="protein sequence ID" value="PRY28627.1"/>
    <property type="molecule type" value="Genomic_DNA"/>
</dbReference>
<sequence length="186" mass="20743">MRTDYRIDIASGQHLAQADAICQQMKLSAANRGTGIAGRSPEYIRQKIRTGTAIIATLPNGQWVGFTYLDVWENGLFVSQSGLIVDPAYRHQGVARRLKHALFTLSRQLFPNAKLFSITTGQVVMDLNRELGFRPVAFSELPHDPQFWQQCATCRNCDILARTEGKYCLCTGMLFASAVLPTEECT</sequence>